<dbReference type="Gramene" id="RZC62206">
    <property type="protein sequence ID" value="RZC62206"/>
    <property type="gene ID" value="C5167_023973"/>
</dbReference>
<dbReference type="EMBL" id="CM010719">
    <property type="protein sequence ID" value="RZC62206.1"/>
    <property type="molecule type" value="Genomic_DNA"/>
</dbReference>
<keyword evidence="2" id="KW-0812">Transmembrane</keyword>
<evidence type="ECO:0000313" key="3">
    <source>
        <dbReference type="EMBL" id="RZC62206.1"/>
    </source>
</evidence>
<accession>A0A4Y7JNR8</accession>
<keyword evidence="4" id="KW-1185">Reference proteome</keyword>
<organism evidence="3 4">
    <name type="scientific">Papaver somniferum</name>
    <name type="common">Opium poppy</name>
    <dbReference type="NCBI Taxonomy" id="3469"/>
    <lineage>
        <taxon>Eukaryota</taxon>
        <taxon>Viridiplantae</taxon>
        <taxon>Streptophyta</taxon>
        <taxon>Embryophyta</taxon>
        <taxon>Tracheophyta</taxon>
        <taxon>Spermatophyta</taxon>
        <taxon>Magnoliopsida</taxon>
        <taxon>Ranunculales</taxon>
        <taxon>Papaveraceae</taxon>
        <taxon>Papaveroideae</taxon>
        <taxon>Papaver</taxon>
    </lineage>
</organism>
<feature type="non-terminal residue" evidence="3">
    <location>
        <position position="1"/>
    </location>
</feature>
<gene>
    <name evidence="3" type="ORF">C5167_023973</name>
</gene>
<sequence length="100" mass="10466">VMVVAVVEEEIKSLFLDDDSGGGGGGGGGYQIHVSHSKSKSKKNFDGRNPNYTDNNFNKVSPPNTDCWLILDGKWWCCTGGGGGVVGVGVGVLLLILVVK</sequence>
<keyword evidence="2" id="KW-0472">Membrane</keyword>
<protein>
    <submittedName>
        <fullName evidence="3">Uncharacterized protein</fullName>
    </submittedName>
</protein>
<evidence type="ECO:0000256" key="2">
    <source>
        <dbReference type="SAM" id="Phobius"/>
    </source>
</evidence>
<name>A0A4Y7JNR8_PAPSO</name>
<dbReference type="AlphaFoldDB" id="A0A4Y7JNR8"/>
<dbReference type="Proteomes" id="UP000316621">
    <property type="component" value="Chromosome 5"/>
</dbReference>
<evidence type="ECO:0000313" key="4">
    <source>
        <dbReference type="Proteomes" id="UP000316621"/>
    </source>
</evidence>
<proteinExistence type="predicted"/>
<feature type="transmembrane region" description="Helical" evidence="2">
    <location>
        <begin position="73"/>
        <end position="99"/>
    </location>
</feature>
<evidence type="ECO:0000256" key="1">
    <source>
        <dbReference type="SAM" id="MobiDB-lite"/>
    </source>
</evidence>
<feature type="region of interest" description="Disordered" evidence="1">
    <location>
        <begin position="38"/>
        <end position="57"/>
    </location>
</feature>
<keyword evidence="2" id="KW-1133">Transmembrane helix</keyword>
<reference evidence="3 4" key="1">
    <citation type="journal article" date="2018" name="Science">
        <title>The opium poppy genome and morphinan production.</title>
        <authorList>
            <person name="Guo L."/>
            <person name="Winzer T."/>
            <person name="Yang X."/>
            <person name="Li Y."/>
            <person name="Ning Z."/>
            <person name="He Z."/>
            <person name="Teodor R."/>
            <person name="Lu Y."/>
            <person name="Bowser T.A."/>
            <person name="Graham I.A."/>
            <person name="Ye K."/>
        </authorList>
    </citation>
    <scope>NUCLEOTIDE SEQUENCE [LARGE SCALE GENOMIC DNA]</scope>
    <source>
        <strain evidence="4">cv. HN1</strain>
        <tissue evidence="3">Leaves</tissue>
    </source>
</reference>